<reference evidence="1" key="1">
    <citation type="submission" date="2021-04" db="EMBL/GenBank/DDBJ databases">
        <title>Genome based classification of Actinospica acidithermotolerans sp. nov., an actinobacterium isolated from an Indonesian hot spring.</title>
        <authorList>
            <person name="Kusuma A.B."/>
            <person name="Putra K.E."/>
            <person name="Nafisah S."/>
            <person name="Loh J."/>
            <person name="Nouioui I."/>
            <person name="Goodfellow M."/>
        </authorList>
    </citation>
    <scope>NUCLEOTIDE SEQUENCE</scope>
    <source>
        <strain evidence="1">MGRD01-02</strain>
    </source>
</reference>
<protein>
    <submittedName>
        <fullName evidence="1">Uncharacterized protein</fullName>
    </submittedName>
</protein>
<evidence type="ECO:0000313" key="1">
    <source>
        <dbReference type="EMBL" id="MBR7825224.1"/>
    </source>
</evidence>
<name>A0A941IFM9_9ACTN</name>
<sequence length="69" mass="7851">MDRPKFVDHPEPNIVLRGGPLDGGRARVHNWEAVTLDAGSERCVYRPNGQLDTEYPTLNVYVFDHIETD</sequence>
<dbReference type="EMBL" id="JAGSOH010000004">
    <property type="protein sequence ID" value="MBR7825224.1"/>
    <property type="molecule type" value="Genomic_DNA"/>
</dbReference>
<organism evidence="1 2">
    <name type="scientific">Actinospica acidithermotolerans</name>
    <dbReference type="NCBI Taxonomy" id="2828514"/>
    <lineage>
        <taxon>Bacteria</taxon>
        <taxon>Bacillati</taxon>
        <taxon>Actinomycetota</taxon>
        <taxon>Actinomycetes</taxon>
        <taxon>Catenulisporales</taxon>
        <taxon>Actinospicaceae</taxon>
        <taxon>Actinospica</taxon>
    </lineage>
</organism>
<keyword evidence="2" id="KW-1185">Reference proteome</keyword>
<gene>
    <name evidence="1" type="ORF">KDK95_02820</name>
</gene>
<dbReference type="RefSeq" id="WP_212516382.1">
    <property type="nucleotide sequence ID" value="NZ_JAGSOH010000004.1"/>
</dbReference>
<dbReference type="AlphaFoldDB" id="A0A941IFM9"/>
<proteinExistence type="predicted"/>
<dbReference type="Proteomes" id="UP000676325">
    <property type="component" value="Unassembled WGS sequence"/>
</dbReference>
<accession>A0A941IFM9</accession>
<comment type="caution">
    <text evidence="1">The sequence shown here is derived from an EMBL/GenBank/DDBJ whole genome shotgun (WGS) entry which is preliminary data.</text>
</comment>
<evidence type="ECO:0000313" key="2">
    <source>
        <dbReference type="Proteomes" id="UP000676325"/>
    </source>
</evidence>